<evidence type="ECO:0000256" key="1">
    <source>
        <dbReference type="ARBA" id="ARBA00004613"/>
    </source>
</evidence>
<comment type="caution">
    <text evidence="9">The sequence shown here is derived from an EMBL/GenBank/DDBJ whole genome shotgun (WGS) entry which is preliminary data.</text>
</comment>
<dbReference type="InterPro" id="IPR036857">
    <property type="entry name" value="Thyroglobulin_1_sf"/>
</dbReference>
<evidence type="ECO:0000256" key="6">
    <source>
        <dbReference type="SAM" id="SignalP"/>
    </source>
</evidence>
<evidence type="ECO:0000259" key="8">
    <source>
        <dbReference type="PROSITE" id="PS51465"/>
    </source>
</evidence>
<keyword evidence="6" id="KW-0732">Signal</keyword>
<dbReference type="Pfam" id="PF00086">
    <property type="entry name" value="Thyroglobulin_1"/>
    <property type="match status" value="1"/>
</dbReference>
<dbReference type="PROSITE" id="PS51162">
    <property type="entry name" value="THYROGLOBULIN_1_2"/>
    <property type="match status" value="1"/>
</dbReference>
<dbReference type="InterPro" id="IPR002350">
    <property type="entry name" value="Kazal_dom"/>
</dbReference>
<sequence>MNFAAVILATSMITRLTTLGDATKKSKVCATKNWPACALEPSRIPTNNFSVLVTRVWPSEEDGIISVSLNLHRNECPRPDMQNLMWYRLEAFLGGINMSIGRFIEPIESRRLETYACQDDSKLVFETCEPHPLDLPRQYTWTTPRLNITTDDIVCFRLTVLEPDNRTCRFSEHCVPLLTTFETVGSGDTEESDIPSRLQGSGAFGESVNLTKTCHQRWDCTGARMRLFCGSDGNTYTSRCHIRLTECLTDTDISIDHAGQCVDQYSPACHTQRDILKAAFAGLPEHSYWLPTCDCDGLFKAKQCDRDRSNPGHLECWCSYSNSISEVAHTRRRIVDVCTDPSKFEFSCSTL</sequence>
<dbReference type="SMART" id="SM00280">
    <property type="entry name" value="KAZAL"/>
    <property type="match status" value="1"/>
</dbReference>
<feature type="domain" description="Kazal-like" evidence="8">
    <location>
        <begin position="208"/>
        <end position="263"/>
    </location>
</feature>
<dbReference type="Pfam" id="PF07648">
    <property type="entry name" value="Kazal_2"/>
    <property type="match status" value="1"/>
</dbReference>
<feature type="chain" id="PRO_5041371977" evidence="6">
    <location>
        <begin position="20"/>
        <end position="351"/>
    </location>
</feature>
<keyword evidence="2" id="KW-0964">Secreted</keyword>
<dbReference type="CDD" id="cd00104">
    <property type="entry name" value="KAZAL_FS"/>
    <property type="match status" value="1"/>
</dbReference>
<dbReference type="AlphaFoldDB" id="A0AA35RJK1"/>
<dbReference type="EMBL" id="CASHTH010001210">
    <property type="protein sequence ID" value="CAI8012689.1"/>
    <property type="molecule type" value="Genomic_DNA"/>
</dbReference>
<dbReference type="SUPFAM" id="SSF57610">
    <property type="entry name" value="Thyroglobulin type-1 domain"/>
    <property type="match status" value="1"/>
</dbReference>
<dbReference type="PANTHER" id="PTHR12352">
    <property type="entry name" value="SECRETED MODULAR CALCIUM-BINDING PROTEIN"/>
    <property type="match status" value="1"/>
</dbReference>
<dbReference type="SUPFAM" id="SSF100895">
    <property type="entry name" value="Kazal-type serine protease inhibitors"/>
    <property type="match status" value="1"/>
</dbReference>
<dbReference type="InterPro" id="IPR051950">
    <property type="entry name" value="Dev_reg/Prot_inhib"/>
</dbReference>
<accession>A0AA35RJK1</accession>
<evidence type="ECO:0000256" key="4">
    <source>
        <dbReference type="ARBA" id="ARBA00023157"/>
    </source>
</evidence>
<protein>
    <submittedName>
        <fullName evidence="9">Uncharacterized protein</fullName>
    </submittedName>
</protein>
<keyword evidence="3" id="KW-0677">Repeat</keyword>
<gene>
    <name evidence="9" type="ORF">GBAR_LOCUS8125</name>
</gene>
<dbReference type="PANTHER" id="PTHR12352:SF25">
    <property type="entry name" value="SPARC_OSTEONECTIN, CWCV AND KAZAL LIKE DOMAINS PROTEOGLYCAN 1"/>
    <property type="match status" value="1"/>
</dbReference>
<dbReference type="Proteomes" id="UP001174909">
    <property type="component" value="Unassembled WGS sequence"/>
</dbReference>
<evidence type="ECO:0000313" key="9">
    <source>
        <dbReference type="EMBL" id="CAI8012689.1"/>
    </source>
</evidence>
<evidence type="ECO:0000256" key="3">
    <source>
        <dbReference type="ARBA" id="ARBA00022737"/>
    </source>
</evidence>
<feature type="domain" description="Thyroglobulin type-1" evidence="7">
    <location>
        <begin position="266"/>
        <end position="348"/>
    </location>
</feature>
<comment type="subcellular location">
    <subcellularLocation>
        <location evidence="1">Secreted</location>
    </subcellularLocation>
</comment>
<keyword evidence="10" id="KW-1185">Reference proteome</keyword>
<name>A0AA35RJK1_GEOBA</name>
<evidence type="ECO:0000256" key="2">
    <source>
        <dbReference type="ARBA" id="ARBA00022525"/>
    </source>
</evidence>
<evidence type="ECO:0000259" key="7">
    <source>
        <dbReference type="PROSITE" id="PS51162"/>
    </source>
</evidence>
<reference evidence="9" key="1">
    <citation type="submission" date="2023-03" db="EMBL/GenBank/DDBJ databases">
        <authorList>
            <person name="Steffen K."/>
            <person name="Cardenas P."/>
        </authorList>
    </citation>
    <scope>NUCLEOTIDE SEQUENCE</scope>
</reference>
<evidence type="ECO:0000313" key="10">
    <source>
        <dbReference type="Proteomes" id="UP001174909"/>
    </source>
</evidence>
<dbReference type="Gene3D" id="4.10.800.10">
    <property type="entry name" value="Thyroglobulin type-1"/>
    <property type="match status" value="1"/>
</dbReference>
<proteinExistence type="predicted"/>
<evidence type="ECO:0000256" key="5">
    <source>
        <dbReference type="PROSITE-ProRule" id="PRU00500"/>
    </source>
</evidence>
<dbReference type="InterPro" id="IPR036058">
    <property type="entry name" value="Kazal_dom_sf"/>
</dbReference>
<dbReference type="Gene3D" id="3.30.60.30">
    <property type="match status" value="1"/>
</dbReference>
<dbReference type="InterPro" id="IPR000716">
    <property type="entry name" value="Thyroglobulin_1"/>
</dbReference>
<keyword evidence="4" id="KW-1015">Disulfide bond</keyword>
<comment type="caution">
    <text evidence="5">Lacks conserved residue(s) required for the propagation of feature annotation.</text>
</comment>
<dbReference type="GO" id="GO:0035592">
    <property type="term" value="P:establishment of protein localization to extracellular region"/>
    <property type="evidence" value="ECO:0007669"/>
    <property type="project" value="TreeGrafter"/>
</dbReference>
<dbReference type="GO" id="GO:0005615">
    <property type="term" value="C:extracellular space"/>
    <property type="evidence" value="ECO:0007669"/>
    <property type="project" value="TreeGrafter"/>
</dbReference>
<dbReference type="PROSITE" id="PS51465">
    <property type="entry name" value="KAZAL_2"/>
    <property type="match status" value="1"/>
</dbReference>
<feature type="signal peptide" evidence="6">
    <location>
        <begin position="1"/>
        <end position="19"/>
    </location>
</feature>
<organism evidence="9 10">
    <name type="scientific">Geodia barretti</name>
    <name type="common">Barrett's horny sponge</name>
    <dbReference type="NCBI Taxonomy" id="519541"/>
    <lineage>
        <taxon>Eukaryota</taxon>
        <taxon>Metazoa</taxon>
        <taxon>Porifera</taxon>
        <taxon>Demospongiae</taxon>
        <taxon>Heteroscleromorpha</taxon>
        <taxon>Tetractinellida</taxon>
        <taxon>Astrophorina</taxon>
        <taxon>Geodiidae</taxon>
        <taxon>Geodia</taxon>
    </lineage>
</organism>